<evidence type="ECO:0000313" key="2">
    <source>
        <dbReference type="WBParaSite" id="RSKR_0000382700.1"/>
    </source>
</evidence>
<accession>A0AC35TT76</accession>
<proteinExistence type="predicted"/>
<dbReference type="WBParaSite" id="RSKR_0000382700.1">
    <property type="protein sequence ID" value="RSKR_0000382700.1"/>
    <property type="gene ID" value="RSKR_0000382700"/>
</dbReference>
<organism evidence="1 2">
    <name type="scientific">Rhabditophanes sp. KR3021</name>
    <dbReference type="NCBI Taxonomy" id="114890"/>
    <lineage>
        <taxon>Eukaryota</taxon>
        <taxon>Metazoa</taxon>
        <taxon>Ecdysozoa</taxon>
        <taxon>Nematoda</taxon>
        <taxon>Chromadorea</taxon>
        <taxon>Rhabditida</taxon>
        <taxon>Tylenchina</taxon>
        <taxon>Panagrolaimomorpha</taxon>
        <taxon>Strongyloidoidea</taxon>
        <taxon>Alloionematidae</taxon>
        <taxon>Rhabditophanes</taxon>
    </lineage>
</organism>
<sequence>MSKFQVNDHGEYCLDFTRSKEKFDPLEKTIPDLIHSRNAWDQKDAFVCDGEKVNLTFTKVSQLMDQLAAGLLTSGLKSDAKVLISGYNHYEIIICALACSRAGMVFCLTSPKVNQDELHELIVLGSFNAIILFGHGPDSDLFGTMILDMYPEMKKCHKGSLKLDRAPSLTHVILACENYRHVGTYTLSDIYNKGTTEKIKKLPEYRNWNPHKLAAIQATSGHSQKPRLAGLSHYQLINGSHSVSFHVGVNKDSKLCIALPFYRISVFCLAAFTPFINSSVTIISEPSPIPRLLFKSIAKNSVNYLMTNGIALRLLLRISKTQKVTLPTIKTCILLGENIHPELLNDIPQTMPNTKKIACGYLLTETGSIPLFSTNIKTIGNNLPQFDIEMKAVDGLDSKYKELFVRPFNKTKFFGYAPTYGNCSDWIATNDIVIQNKENNIELVTQRADLIIDQNGLLVEHWVIEKTLSKFHEIKGSAQVVSISGEVVAVVIPTDPIKNLELFRSDLVQMCKQSKVRVPDKFAIVSDFPRSNARIKKSLLRAALKNGELIVF</sequence>
<name>A0AC35TT76_9BILA</name>
<evidence type="ECO:0000313" key="1">
    <source>
        <dbReference type="Proteomes" id="UP000095286"/>
    </source>
</evidence>
<dbReference type="Proteomes" id="UP000095286">
    <property type="component" value="Unplaced"/>
</dbReference>
<protein>
    <submittedName>
        <fullName evidence="2">AMP-binding domain-containing protein</fullName>
    </submittedName>
</protein>
<reference evidence="2" key="1">
    <citation type="submission" date="2016-11" db="UniProtKB">
        <authorList>
            <consortium name="WormBaseParasite"/>
        </authorList>
    </citation>
    <scope>IDENTIFICATION</scope>
    <source>
        <strain evidence="2">KR3021</strain>
    </source>
</reference>